<feature type="region of interest" description="Disordered" evidence="1">
    <location>
        <begin position="212"/>
        <end position="269"/>
    </location>
</feature>
<proteinExistence type="predicted"/>
<dbReference type="STRING" id="742152.A0A2H3JCZ2"/>
<dbReference type="AlphaFoldDB" id="A0A2H3JCZ2"/>
<dbReference type="Proteomes" id="UP000218811">
    <property type="component" value="Unassembled WGS sequence"/>
</dbReference>
<sequence length="661" mass="70584">MRDHTGSETSFAQVTGLPYMGGRQLRRELGGCGSRTTSPGKPPRSQRRENHGMHKQCESAGEDRRIWQVRHEGASGKQAQKSARRSIIEETAGRRDAMSLATTSSLPPPFPHFPLLLSNFLFPLPVIAFHTMALYADRSVPSMSSYAAAYTDPPSVYAMGSYYSVPSSSTLAAPYSADAYIPDPPRAQWHHQPSAHLTSSYAAIPSTVDSMSSYSSLSPPAQPPYAQADYPEPNPRPALAGALSPPSSTRSYSSLIGHQSPAGTPTLQRASWGGGGALYLDGSDARGHAHAHALPAPASPSPQPPVKTEEDAEGSFIFEQPAPSAALGRDVAAAFESMPEVPLRATGASKEMRKMMGAFRLDPFAMHNGIRSAAVAAPPPGIEVGPLREEPRLIEFQVHLDAPLVPPTPPGSPGAMLYSLADEDDEEKWAPASALSGTAYSFEEDAQFEPLMTPAQSLNWSMGFQGDIDSTAPTYPVQPLSGLLPRSYIRVGPVLTPPLTTVYGRVPAKQPQSSHSHLHPSAIYAATERARSHTHAHAVQVPVRCTQEYEYPGAPIAWYRKTLGVVDAYTAGDTVAAPTCTAHVLINILCHVNPARILSTTTRRCEREQFFLIGAGVRSAPSFDLEHGHALSSTVRALALVCARTVGNTAGGGGLLPRLAH</sequence>
<reference evidence="2 3" key="1">
    <citation type="journal article" date="2012" name="Science">
        <title>The Paleozoic origin of enzymatic lignin decomposition reconstructed from 31 fungal genomes.</title>
        <authorList>
            <person name="Floudas D."/>
            <person name="Binder M."/>
            <person name="Riley R."/>
            <person name="Barry K."/>
            <person name="Blanchette R.A."/>
            <person name="Henrissat B."/>
            <person name="Martinez A.T."/>
            <person name="Otillar R."/>
            <person name="Spatafora J.W."/>
            <person name="Yadav J.S."/>
            <person name="Aerts A."/>
            <person name="Benoit I."/>
            <person name="Boyd A."/>
            <person name="Carlson A."/>
            <person name="Copeland A."/>
            <person name="Coutinho P.M."/>
            <person name="de Vries R.P."/>
            <person name="Ferreira P."/>
            <person name="Findley K."/>
            <person name="Foster B."/>
            <person name="Gaskell J."/>
            <person name="Glotzer D."/>
            <person name="Gorecki P."/>
            <person name="Heitman J."/>
            <person name="Hesse C."/>
            <person name="Hori C."/>
            <person name="Igarashi K."/>
            <person name="Jurgens J.A."/>
            <person name="Kallen N."/>
            <person name="Kersten P."/>
            <person name="Kohler A."/>
            <person name="Kuees U."/>
            <person name="Kumar T.K.A."/>
            <person name="Kuo A."/>
            <person name="LaButti K."/>
            <person name="Larrondo L.F."/>
            <person name="Lindquist E."/>
            <person name="Ling A."/>
            <person name="Lombard V."/>
            <person name="Lucas S."/>
            <person name="Lundell T."/>
            <person name="Martin R."/>
            <person name="McLaughlin D.J."/>
            <person name="Morgenstern I."/>
            <person name="Morin E."/>
            <person name="Murat C."/>
            <person name="Nagy L.G."/>
            <person name="Nolan M."/>
            <person name="Ohm R.A."/>
            <person name="Patyshakuliyeva A."/>
            <person name="Rokas A."/>
            <person name="Ruiz-Duenas F.J."/>
            <person name="Sabat G."/>
            <person name="Salamov A."/>
            <person name="Samejima M."/>
            <person name="Schmutz J."/>
            <person name="Slot J.C."/>
            <person name="St John F."/>
            <person name="Stenlid J."/>
            <person name="Sun H."/>
            <person name="Sun S."/>
            <person name="Syed K."/>
            <person name="Tsang A."/>
            <person name="Wiebenga A."/>
            <person name="Young D."/>
            <person name="Pisabarro A."/>
            <person name="Eastwood D.C."/>
            <person name="Martin F."/>
            <person name="Cullen D."/>
            <person name="Grigoriev I.V."/>
            <person name="Hibbett D.S."/>
        </authorList>
    </citation>
    <scope>NUCLEOTIDE SEQUENCE [LARGE SCALE GENOMIC DNA]</scope>
    <source>
        <strain evidence="2 3">MD-104</strain>
    </source>
</reference>
<keyword evidence="3" id="KW-1185">Reference proteome</keyword>
<dbReference type="OrthoDB" id="3270670at2759"/>
<feature type="compositionally biased region" description="Low complexity" evidence="1">
    <location>
        <begin position="244"/>
        <end position="254"/>
    </location>
</feature>
<organism evidence="2 3">
    <name type="scientific">Wolfiporia cocos (strain MD-104)</name>
    <name type="common">Brown rot fungus</name>
    <dbReference type="NCBI Taxonomy" id="742152"/>
    <lineage>
        <taxon>Eukaryota</taxon>
        <taxon>Fungi</taxon>
        <taxon>Dikarya</taxon>
        <taxon>Basidiomycota</taxon>
        <taxon>Agaricomycotina</taxon>
        <taxon>Agaricomycetes</taxon>
        <taxon>Polyporales</taxon>
        <taxon>Phaeolaceae</taxon>
        <taxon>Wolfiporia</taxon>
    </lineage>
</organism>
<evidence type="ECO:0000313" key="2">
    <source>
        <dbReference type="EMBL" id="PCH39435.1"/>
    </source>
</evidence>
<evidence type="ECO:0000313" key="3">
    <source>
        <dbReference type="Proteomes" id="UP000218811"/>
    </source>
</evidence>
<feature type="compositionally biased region" description="Basic and acidic residues" evidence="1">
    <location>
        <begin position="46"/>
        <end position="64"/>
    </location>
</feature>
<evidence type="ECO:0000256" key="1">
    <source>
        <dbReference type="SAM" id="MobiDB-lite"/>
    </source>
</evidence>
<gene>
    <name evidence="2" type="ORF">WOLCODRAFT_167961</name>
</gene>
<feature type="region of interest" description="Disordered" evidence="1">
    <location>
        <begin position="1"/>
        <end position="64"/>
    </location>
</feature>
<protein>
    <submittedName>
        <fullName evidence="2">Uncharacterized protein</fullName>
    </submittedName>
</protein>
<name>A0A2H3JCZ2_WOLCO</name>
<feature type="region of interest" description="Disordered" evidence="1">
    <location>
        <begin position="288"/>
        <end position="311"/>
    </location>
</feature>
<dbReference type="EMBL" id="KB467998">
    <property type="protein sequence ID" value="PCH39435.1"/>
    <property type="molecule type" value="Genomic_DNA"/>
</dbReference>
<accession>A0A2H3JCZ2</accession>
<feature type="compositionally biased region" description="Low complexity" evidence="1">
    <location>
        <begin position="212"/>
        <end position="231"/>
    </location>
</feature>